<reference evidence="1 2" key="1">
    <citation type="journal article" date="2007" name="Nature">
        <title>Evolution of genes and genomes on the Drosophila phylogeny.</title>
        <authorList>
            <consortium name="Drosophila 12 Genomes Consortium"/>
            <person name="Clark A.G."/>
            <person name="Eisen M.B."/>
            <person name="Smith D.R."/>
            <person name="Bergman C.M."/>
            <person name="Oliver B."/>
            <person name="Markow T.A."/>
            <person name="Kaufman T.C."/>
            <person name="Kellis M."/>
            <person name="Gelbart W."/>
            <person name="Iyer V.N."/>
            <person name="Pollard D.A."/>
            <person name="Sackton T.B."/>
            <person name="Larracuente A.M."/>
            <person name="Singh N.D."/>
            <person name="Abad J.P."/>
            <person name="Abt D.N."/>
            <person name="Adryan B."/>
            <person name="Aguade M."/>
            <person name="Akashi H."/>
            <person name="Anderson W.W."/>
            <person name="Aquadro C.F."/>
            <person name="Ardell D.H."/>
            <person name="Arguello R."/>
            <person name="Artieri C.G."/>
            <person name="Barbash D.A."/>
            <person name="Barker D."/>
            <person name="Barsanti P."/>
            <person name="Batterham P."/>
            <person name="Batzoglou S."/>
            <person name="Begun D."/>
            <person name="Bhutkar A."/>
            <person name="Blanco E."/>
            <person name="Bosak S.A."/>
            <person name="Bradley R.K."/>
            <person name="Brand A.D."/>
            <person name="Brent M.R."/>
            <person name="Brooks A.N."/>
            <person name="Brown R.H."/>
            <person name="Butlin R.K."/>
            <person name="Caggese C."/>
            <person name="Calvi B.R."/>
            <person name="Bernardo de Carvalho A."/>
            <person name="Caspi A."/>
            <person name="Castrezana S."/>
            <person name="Celniker S.E."/>
            <person name="Chang J.L."/>
            <person name="Chapple C."/>
            <person name="Chatterji S."/>
            <person name="Chinwalla A."/>
            <person name="Civetta A."/>
            <person name="Clifton S.W."/>
            <person name="Comeron J.M."/>
            <person name="Costello J.C."/>
            <person name="Coyne J.A."/>
            <person name="Daub J."/>
            <person name="David R.G."/>
            <person name="Delcher A.L."/>
            <person name="Delehaunty K."/>
            <person name="Do C.B."/>
            <person name="Ebling H."/>
            <person name="Edwards K."/>
            <person name="Eickbush T."/>
            <person name="Evans J.D."/>
            <person name="Filipski A."/>
            <person name="Findeiss S."/>
            <person name="Freyhult E."/>
            <person name="Fulton L."/>
            <person name="Fulton R."/>
            <person name="Garcia A.C."/>
            <person name="Gardiner A."/>
            <person name="Garfield D.A."/>
            <person name="Garvin B.E."/>
            <person name="Gibson G."/>
            <person name="Gilbert D."/>
            <person name="Gnerre S."/>
            <person name="Godfrey J."/>
            <person name="Good R."/>
            <person name="Gotea V."/>
            <person name="Gravely B."/>
            <person name="Greenberg A.J."/>
            <person name="Griffiths-Jones S."/>
            <person name="Gross S."/>
            <person name="Guigo R."/>
            <person name="Gustafson E.A."/>
            <person name="Haerty W."/>
            <person name="Hahn M.W."/>
            <person name="Halligan D.L."/>
            <person name="Halpern A.L."/>
            <person name="Halter G.M."/>
            <person name="Han M.V."/>
            <person name="Heger A."/>
            <person name="Hillier L."/>
            <person name="Hinrichs A.S."/>
            <person name="Holmes I."/>
            <person name="Hoskins R.A."/>
            <person name="Hubisz M.J."/>
            <person name="Hultmark D."/>
            <person name="Huntley M.A."/>
            <person name="Jaffe D.B."/>
            <person name="Jagadeeshan S."/>
            <person name="Jeck W.R."/>
            <person name="Johnson J."/>
            <person name="Jones C.D."/>
            <person name="Jordan W.C."/>
            <person name="Karpen G.H."/>
            <person name="Kataoka E."/>
            <person name="Keightley P.D."/>
            <person name="Kheradpour P."/>
            <person name="Kirkness E.F."/>
            <person name="Koerich L.B."/>
            <person name="Kristiansen K."/>
            <person name="Kudrna D."/>
            <person name="Kulathinal R.J."/>
            <person name="Kumar S."/>
            <person name="Kwok R."/>
            <person name="Lander E."/>
            <person name="Langley C.H."/>
            <person name="Lapoint R."/>
            <person name="Lazzaro B.P."/>
            <person name="Lee S.J."/>
            <person name="Levesque L."/>
            <person name="Li R."/>
            <person name="Lin C.F."/>
            <person name="Lin M.F."/>
            <person name="Lindblad-Toh K."/>
            <person name="Llopart A."/>
            <person name="Long M."/>
            <person name="Low L."/>
            <person name="Lozovsky E."/>
            <person name="Lu J."/>
            <person name="Luo M."/>
            <person name="Machado C.A."/>
            <person name="Makalowski W."/>
            <person name="Marzo M."/>
            <person name="Matsuda M."/>
            <person name="Matzkin L."/>
            <person name="McAllister B."/>
            <person name="McBride C.S."/>
            <person name="McKernan B."/>
            <person name="McKernan K."/>
            <person name="Mendez-Lago M."/>
            <person name="Minx P."/>
            <person name="Mollenhauer M.U."/>
            <person name="Montooth K."/>
            <person name="Mount S.M."/>
            <person name="Mu X."/>
            <person name="Myers E."/>
            <person name="Negre B."/>
            <person name="Newfeld S."/>
            <person name="Nielsen R."/>
            <person name="Noor M.A."/>
            <person name="O'Grady P."/>
            <person name="Pachter L."/>
            <person name="Papaceit M."/>
            <person name="Parisi M.J."/>
            <person name="Parisi M."/>
            <person name="Parts L."/>
            <person name="Pedersen J.S."/>
            <person name="Pesole G."/>
            <person name="Phillippy A.M."/>
            <person name="Ponting C.P."/>
            <person name="Pop M."/>
            <person name="Porcelli D."/>
            <person name="Powell J.R."/>
            <person name="Prohaska S."/>
            <person name="Pruitt K."/>
            <person name="Puig M."/>
            <person name="Quesneville H."/>
            <person name="Ram K.R."/>
            <person name="Rand D."/>
            <person name="Rasmussen M.D."/>
            <person name="Reed L.K."/>
            <person name="Reenan R."/>
            <person name="Reily A."/>
            <person name="Remington K.A."/>
            <person name="Rieger T.T."/>
            <person name="Ritchie M.G."/>
            <person name="Robin C."/>
            <person name="Rogers Y.H."/>
            <person name="Rohde C."/>
            <person name="Rozas J."/>
            <person name="Rubenfield M.J."/>
            <person name="Ruiz A."/>
            <person name="Russo S."/>
            <person name="Salzberg S.L."/>
            <person name="Sanchez-Gracia A."/>
            <person name="Saranga D.J."/>
            <person name="Sato H."/>
            <person name="Schaeffer S.W."/>
            <person name="Schatz M.C."/>
            <person name="Schlenke T."/>
            <person name="Schwartz R."/>
            <person name="Segarra C."/>
            <person name="Singh R.S."/>
            <person name="Sirot L."/>
            <person name="Sirota M."/>
            <person name="Sisneros N.B."/>
            <person name="Smith C.D."/>
            <person name="Smith T.F."/>
            <person name="Spieth J."/>
            <person name="Stage D.E."/>
            <person name="Stark A."/>
            <person name="Stephan W."/>
            <person name="Strausberg R.L."/>
            <person name="Strempel S."/>
            <person name="Sturgill D."/>
            <person name="Sutton G."/>
            <person name="Sutton G.G."/>
            <person name="Tao W."/>
            <person name="Teichmann S."/>
            <person name="Tobari Y.N."/>
            <person name="Tomimura Y."/>
            <person name="Tsolas J.M."/>
            <person name="Valente V.L."/>
            <person name="Venter E."/>
            <person name="Venter J.C."/>
            <person name="Vicario S."/>
            <person name="Vieira F.G."/>
            <person name="Vilella A.J."/>
            <person name="Villasante A."/>
            <person name="Walenz B."/>
            <person name="Wang J."/>
            <person name="Wasserman M."/>
            <person name="Watts T."/>
            <person name="Wilson D."/>
            <person name="Wilson R.K."/>
            <person name="Wing R.A."/>
            <person name="Wolfner M.F."/>
            <person name="Wong A."/>
            <person name="Wong G.K."/>
            <person name="Wu C.I."/>
            <person name="Wu G."/>
            <person name="Yamamoto D."/>
            <person name="Yang H.P."/>
            <person name="Yang S.P."/>
            <person name="Yorke J.A."/>
            <person name="Yoshida K."/>
            <person name="Zdobnov E."/>
            <person name="Zhang P."/>
            <person name="Zhang Y."/>
            <person name="Zimin A.V."/>
            <person name="Baldwin J."/>
            <person name="Abdouelleil A."/>
            <person name="Abdulkadir J."/>
            <person name="Abebe A."/>
            <person name="Abera B."/>
            <person name="Abreu J."/>
            <person name="Acer S.C."/>
            <person name="Aftuck L."/>
            <person name="Alexander A."/>
            <person name="An P."/>
            <person name="Anderson E."/>
            <person name="Anderson S."/>
            <person name="Arachi H."/>
            <person name="Azer M."/>
            <person name="Bachantsang P."/>
            <person name="Barry A."/>
            <person name="Bayul T."/>
            <person name="Berlin A."/>
            <person name="Bessette D."/>
            <person name="Bloom T."/>
            <person name="Blye J."/>
            <person name="Boguslavskiy L."/>
            <person name="Bonnet C."/>
            <person name="Boukhgalter B."/>
            <person name="Bourzgui I."/>
            <person name="Brown A."/>
            <person name="Cahill P."/>
            <person name="Channer S."/>
            <person name="Cheshatsang Y."/>
            <person name="Chuda L."/>
            <person name="Citroen M."/>
            <person name="Collymore A."/>
            <person name="Cooke P."/>
            <person name="Costello M."/>
            <person name="D'Aco K."/>
            <person name="Daza R."/>
            <person name="De Haan G."/>
            <person name="DeGray S."/>
            <person name="DeMaso C."/>
            <person name="Dhargay N."/>
            <person name="Dooley K."/>
            <person name="Dooley E."/>
            <person name="Doricent M."/>
            <person name="Dorje P."/>
            <person name="Dorjee K."/>
            <person name="Dupes A."/>
            <person name="Elong R."/>
            <person name="Falk J."/>
            <person name="Farina A."/>
            <person name="Faro S."/>
            <person name="Ferguson D."/>
            <person name="Fisher S."/>
            <person name="Foley C.D."/>
            <person name="Franke A."/>
            <person name="Friedrich D."/>
            <person name="Gadbois L."/>
            <person name="Gearin G."/>
            <person name="Gearin C.R."/>
            <person name="Giannoukos G."/>
            <person name="Goode T."/>
            <person name="Graham J."/>
            <person name="Grandbois E."/>
            <person name="Grewal S."/>
            <person name="Gyaltsen K."/>
            <person name="Hafez N."/>
            <person name="Hagos B."/>
            <person name="Hall J."/>
            <person name="Henson C."/>
            <person name="Hollinger A."/>
            <person name="Honan T."/>
            <person name="Huard M.D."/>
            <person name="Hughes L."/>
            <person name="Hurhula B."/>
            <person name="Husby M.E."/>
            <person name="Kamat A."/>
            <person name="Kanga B."/>
            <person name="Kashin S."/>
            <person name="Khazanovich D."/>
            <person name="Kisner P."/>
            <person name="Lance K."/>
            <person name="Lara M."/>
            <person name="Lee W."/>
            <person name="Lennon N."/>
            <person name="Letendre F."/>
            <person name="LeVine R."/>
            <person name="Lipovsky A."/>
            <person name="Liu X."/>
            <person name="Liu J."/>
            <person name="Liu S."/>
            <person name="Lokyitsang T."/>
            <person name="Lokyitsang Y."/>
            <person name="Lubonja R."/>
            <person name="Lui A."/>
            <person name="MacDonald P."/>
            <person name="Magnisalis V."/>
            <person name="Maru K."/>
            <person name="Matthews C."/>
            <person name="McCusker W."/>
            <person name="McDonough S."/>
            <person name="Mehta T."/>
            <person name="Meldrim J."/>
            <person name="Meneus L."/>
            <person name="Mihai O."/>
            <person name="Mihalev A."/>
            <person name="Mihova T."/>
            <person name="Mittelman R."/>
            <person name="Mlenga V."/>
            <person name="Montmayeur A."/>
            <person name="Mulrain L."/>
            <person name="Navidi A."/>
            <person name="Naylor J."/>
            <person name="Negash T."/>
            <person name="Nguyen T."/>
            <person name="Nguyen N."/>
            <person name="Nicol R."/>
            <person name="Norbu C."/>
            <person name="Norbu N."/>
            <person name="Novod N."/>
            <person name="O'Neill B."/>
            <person name="Osman S."/>
            <person name="Markiewicz E."/>
            <person name="Oyono O.L."/>
            <person name="Patti C."/>
            <person name="Phunkhang P."/>
            <person name="Pierre F."/>
            <person name="Priest M."/>
            <person name="Raghuraman S."/>
            <person name="Rege F."/>
            <person name="Reyes R."/>
            <person name="Rise C."/>
            <person name="Rogov P."/>
            <person name="Ross K."/>
            <person name="Ryan E."/>
            <person name="Settipalli S."/>
            <person name="Shea T."/>
            <person name="Sherpa N."/>
            <person name="Shi L."/>
            <person name="Shih D."/>
            <person name="Sparrow T."/>
            <person name="Spaulding J."/>
            <person name="Stalker J."/>
            <person name="Stange-Thomann N."/>
            <person name="Stavropoulos S."/>
            <person name="Stone C."/>
            <person name="Strader C."/>
            <person name="Tesfaye S."/>
            <person name="Thomson T."/>
            <person name="Thoulutsang Y."/>
            <person name="Thoulutsang D."/>
            <person name="Topham K."/>
            <person name="Topping I."/>
            <person name="Tsamla T."/>
            <person name="Vassiliev H."/>
            <person name="Vo A."/>
            <person name="Wangchuk T."/>
            <person name="Wangdi T."/>
            <person name="Weiand M."/>
            <person name="Wilkinson J."/>
            <person name="Wilson A."/>
            <person name="Yadav S."/>
            <person name="Young G."/>
            <person name="Yu Q."/>
            <person name="Zembek L."/>
            <person name="Zhong D."/>
            <person name="Zimmer A."/>
            <person name="Zwirko Z."/>
            <person name="Jaffe D.B."/>
            <person name="Alvarez P."/>
            <person name="Brockman W."/>
            <person name="Butler J."/>
            <person name="Chin C."/>
            <person name="Gnerre S."/>
            <person name="Grabherr M."/>
            <person name="Kleber M."/>
            <person name="Mauceli E."/>
            <person name="MacCallum I."/>
        </authorList>
    </citation>
    <scope>NUCLEOTIDE SEQUENCE [LARGE SCALE GENOMIC DNA]</scope>
    <source>
        <strain evidence="2">MSH-3 / Tucson 14011-0111.49</strain>
    </source>
</reference>
<gene>
    <name evidence="1" type="primary">Dper\GL23432</name>
    <name evidence="1" type="ORF">Dper_GL23432</name>
</gene>
<evidence type="ECO:0000313" key="2">
    <source>
        <dbReference type="Proteomes" id="UP000008744"/>
    </source>
</evidence>
<dbReference type="EMBL" id="CH479179">
    <property type="protein sequence ID" value="EDW24376.1"/>
    <property type="molecule type" value="Genomic_DNA"/>
</dbReference>
<evidence type="ECO:0000313" key="1">
    <source>
        <dbReference type="EMBL" id="EDW24376.1"/>
    </source>
</evidence>
<protein>
    <submittedName>
        <fullName evidence="1">GL23432</fullName>
    </submittedName>
</protein>
<dbReference type="AlphaFoldDB" id="B4G3Q5"/>
<name>B4G3Q5_DROPE</name>
<sequence>MDVEPLVLEPPMDVEPVDAEPLEAATLGDALSLEARTLGYADDVEMDISVCVCVGPLRLSSVPWGAKLHKSLPQELPRSCLLLIQQ</sequence>
<organism evidence="2">
    <name type="scientific">Drosophila persimilis</name>
    <name type="common">Fruit fly</name>
    <dbReference type="NCBI Taxonomy" id="7234"/>
    <lineage>
        <taxon>Eukaryota</taxon>
        <taxon>Metazoa</taxon>
        <taxon>Ecdysozoa</taxon>
        <taxon>Arthropoda</taxon>
        <taxon>Hexapoda</taxon>
        <taxon>Insecta</taxon>
        <taxon>Pterygota</taxon>
        <taxon>Neoptera</taxon>
        <taxon>Endopterygota</taxon>
        <taxon>Diptera</taxon>
        <taxon>Brachycera</taxon>
        <taxon>Muscomorpha</taxon>
        <taxon>Ephydroidea</taxon>
        <taxon>Drosophilidae</taxon>
        <taxon>Drosophila</taxon>
        <taxon>Sophophora</taxon>
    </lineage>
</organism>
<keyword evidence="2" id="KW-1185">Reference proteome</keyword>
<proteinExistence type="predicted"/>
<dbReference type="HOGENOM" id="CLU_2500274_0_0_1"/>
<accession>B4G3Q5</accession>
<dbReference type="Proteomes" id="UP000008744">
    <property type="component" value="Unassembled WGS sequence"/>
</dbReference>